<feature type="signal peptide" evidence="1">
    <location>
        <begin position="1"/>
        <end position="16"/>
    </location>
</feature>
<dbReference type="InParanoid" id="A0A316VMX2"/>
<gene>
    <name evidence="2" type="ORF">IE81DRAFT_350591</name>
</gene>
<dbReference type="OrthoDB" id="10362058at2759"/>
<organism evidence="2 3">
    <name type="scientific">Ceraceosorus guamensis</name>
    <dbReference type="NCBI Taxonomy" id="1522189"/>
    <lineage>
        <taxon>Eukaryota</taxon>
        <taxon>Fungi</taxon>
        <taxon>Dikarya</taxon>
        <taxon>Basidiomycota</taxon>
        <taxon>Ustilaginomycotina</taxon>
        <taxon>Exobasidiomycetes</taxon>
        <taxon>Ceraceosorales</taxon>
        <taxon>Ceraceosoraceae</taxon>
        <taxon>Ceraceosorus</taxon>
    </lineage>
</organism>
<sequence>MAFWAVLSPAARAVLAPTVYQVLSAPDMSLDEQANRWDEECKKQIDDEAHVWTYYKKFVQNQAVWCICGSTA</sequence>
<dbReference type="EMBL" id="KZ819509">
    <property type="protein sequence ID" value="PWN38979.1"/>
    <property type="molecule type" value="Genomic_DNA"/>
</dbReference>
<feature type="chain" id="PRO_5016323231" evidence="1">
    <location>
        <begin position="17"/>
        <end position="72"/>
    </location>
</feature>
<dbReference type="RefSeq" id="XP_025366139.1">
    <property type="nucleotide sequence ID" value="XM_025516572.1"/>
</dbReference>
<evidence type="ECO:0000313" key="2">
    <source>
        <dbReference type="EMBL" id="PWN38979.1"/>
    </source>
</evidence>
<dbReference type="GeneID" id="37038442"/>
<evidence type="ECO:0000256" key="1">
    <source>
        <dbReference type="SAM" id="SignalP"/>
    </source>
</evidence>
<name>A0A316VMX2_9BASI</name>
<dbReference type="AlphaFoldDB" id="A0A316VMX2"/>
<keyword evidence="1" id="KW-0732">Signal</keyword>
<evidence type="ECO:0000313" key="3">
    <source>
        <dbReference type="Proteomes" id="UP000245783"/>
    </source>
</evidence>
<proteinExistence type="predicted"/>
<dbReference type="Proteomes" id="UP000245783">
    <property type="component" value="Unassembled WGS sequence"/>
</dbReference>
<protein>
    <submittedName>
        <fullName evidence="2">Uncharacterized protein</fullName>
    </submittedName>
</protein>
<keyword evidence="3" id="KW-1185">Reference proteome</keyword>
<accession>A0A316VMX2</accession>
<reference evidence="2 3" key="1">
    <citation type="journal article" date="2018" name="Mol. Biol. Evol.">
        <title>Broad Genomic Sampling Reveals a Smut Pathogenic Ancestry of the Fungal Clade Ustilaginomycotina.</title>
        <authorList>
            <person name="Kijpornyongpan T."/>
            <person name="Mondo S.J."/>
            <person name="Barry K."/>
            <person name="Sandor L."/>
            <person name="Lee J."/>
            <person name="Lipzen A."/>
            <person name="Pangilinan J."/>
            <person name="LaButti K."/>
            <person name="Hainaut M."/>
            <person name="Henrissat B."/>
            <person name="Grigoriev I.V."/>
            <person name="Spatafora J.W."/>
            <person name="Aime M.C."/>
        </authorList>
    </citation>
    <scope>NUCLEOTIDE SEQUENCE [LARGE SCALE GENOMIC DNA]</scope>
    <source>
        <strain evidence="2 3">MCA 4658</strain>
    </source>
</reference>